<dbReference type="WBParaSite" id="PEQ_0000981601-mRNA-1">
    <property type="protein sequence ID" value="PEQ_0000981601-mRNA-1"/>
    <property type="gene ID" value="PEQ_0000981601"/>
</dbReference>
<proteinExistence type="predicted"/>
<evidence type="ECO:0000313" key="2">
    <source>
        <dbReference type="Proteomes" id="UP000887564"/>
    </source>
</evidence>
<accession>A0A914S6H8</accession>
<sequence length="75" mass="8345">MSQGLRNRGTFNSGIVCHNCHERGFSPLQATFCPHLPTQNQPLLDSSRVNQAPSHEPVQVQLPDKKALSEVTCYK</sequence>
<protein>
    <submittedName>
        <fullName evidence="3">Uncharacterized protein</fullName>
    </submittedName>
</protein>
<feature type="compositionally biased region" description="Polar residues" evidence="1">
    <location>
        <begin position="42"/>
        <end position="53"/>
    </location>
</feature>
<dbReference type="AlphaFoldDB" id="A0A914S6H8"/>
<keyword evidence="2" id="KW-1185">Reference proteome</keyword>
<dbReference type="Proteomes" id="UP000887564">
    <property type="component" value="Unplaced"/>
</dbReference>
<evidence type="ECO:0000256" key="1">
    <source>
        <dbReference type="SAM" id="MobiDB-lite"/>
    </source>
</evidence>
<reference evidence="3" key="1">
    <citation type="submission" date="2022-11" db="UniProtKB">
        <authorList>
            <consortium name="WormBaseParasite"/>
        </authorList>
    </citation>
    <scope>IDENTIFICATION</scope>
</reference>
<evidence type="ECO:0000313" key="3">
    <source>
        <dbReference type="WBParaSite" id="PEQ_0000981601-mRNA-1"/>
    </source>
</evidence>
<feature type="region of interest" description="Disordered" evidence="1">
    <location>
        <begin position="42"/>
        <end position="61"/>
    </location>
</feature>
<organism evidence="2 3">
    <name type="scientific">Parascaris equorum</name>
    <name type="common">Equine roundworm</name>
    <dbReference type="NCBI Taxonomy" id="6256"/>
    <lineage>
        <taxon>Eukaryota</taxon>
        <taxon>Metazoa</taxon>
        <taxon>Ecdysozoa</taxon>
        <taxon>Nematoda</taxon>
        <taxon>Chromadorea</taxon>
        <taxon>Rhabditida</taxon>
        <taxon>Spirurina</taxon>
        <taxon>Ascaridomorpha</taxon>
        <taxon>Ascaridoidea</taxon>
        <taxon>Ascarididae</taxon>
        <taxon>Parascaris</taxon>
    </lineage>
</organism>
<name>A0A914S6H8_PAREQ</name>